<comment type="caution">
    <text evidence="3">The sequence shown here is derived from an EMBL/GenBank/DDBJ whole genome shotgun (WGS) entry which is preliminary data.</text>
</comment>
<dbReference type="Proteomes" id="UP000663852">
    <property type="component" value="Unassembled WGS sequence"/>
</dbReference>
<dbReference type="EMBL" id="CAJNOJ010000016">
    <property type="protein sequence ID" value="CAF0821215.1"/>
    <property type="molecule type" value="Genomic_DNA"/>
</dbReference>
<feature type="compositionally biased region" description="Polar residues" evidence="1">
    <location>
        <begin position="250"/>
        <end position="300"/>
    </location>
</feature>
<feature type="compositionally biased region" description="Low complexity" evidence="1">
    <location>
        <begin position="638"/>
        <end position="649"/>
    </location>
</feature>
<feature type="compositionally biased region" description="Polar residues" evidence="1">
    <location>
        <begin position="227"/>
        <end position="240"/>
    </location>
</feature>
<feature type="region of interest" description="Disordered" evidence="1">
    <location>
        <begin position="1137"/>
        <end position="1197"/>
    </location>
</feature>
<protein>
    <recommendedName>
        <fullName evidence="2">Tudor domain-containing protein</fullName>
    </recommendedName>
</protein>
<feature type="domain" description="Tudor" evidence="2">
    <location>
        <begin position="80"/>
        <end position="140"/>
    </location>
</feature>
<evidence type="ECO:0000259" key="2">
    <source>
        <dbReference type="PROSITE" id="PS50304"/>
    </source>
</evidence>
<name>A0A813UB04_ADIRI</name>
<feature type="compositionally biased region" description="Polar residues" evidence="1">
    <location>
        <begin position="624"/>
        <end position="634"/>
    </location>
</feature>
<gene>
    <name evidence="3" type="ORF">EDS130_LOCUS5865</name>
    <name evidence="4" type="ORF">XAT740_LOCUS12992</name>
</gene>
<dbReference type="SUPFAM" id="SSF63748">
    <property type="entry name" value="Tudor/PWWP/MBT"/>
    <property type="match status" value="6"/>
</dbReference>
<feature type="compositionally biased region" description="Polar residues" evidence="1">
    <location>
        <begin position="553"/>
        <end position="565"/>
    </location>
</feature>
<proteinExistence type="predicted"/>
<dbReference type="Gene3D" id="2.30.30.140">
    <property type="match status" value="6"/>
</dbReference>
<dbReference type="InterPro" id="IPR050621">
    <property type="entry name" value="Tudor_domain_containing"/>
</dbReference>
<feature type="domain" description="Tudor" evidence="2">
    <location>
        <begin position="1011"/>
        <end position="1067"/>
    </location>
</feature>
<feature type="compositionally biased region" description="Basic and acidic residues" evidence="1">
    <location>
        <begin position="706"/>
        <end position="716"/>
    </location>
</feature>
<dbReference type="OrthoDB" id="9989103at2759"/>
<keyword evidence="5" id="KW-1185">Reference proteome</keyword>
<dbReference type="PANTHER" id="PTHR22948:SF72">
    <property type="entry name" value="TUDOR DOMAIN-CONTAINING PROTEIN"/>
    <property type="match status" value="1"/>
</dbReference>
<feature type="compositionally biased region" description="Gly residues" evidence="1">
    <location>
        <begin position="717"/>
        <end position="745"/>
    </location>
</feature>
<evidence type="ECO:0000313" key="3">
    <source>
        <dbReference type="EMBL" id="CAF0821215.1"/>
    </source>
</evidence>
<dbReference type="SMART" id="SM00333">
    <property type="entry name" value="TUDOR"/>
    <property type="match status" value="6"/>
</dbReference>
<organism evidence="3 6">
    <name type="scientific">Adineta ricciae</name>
    <name type="common">Rotifer</name>
    <dbReference type="NCBI Taxonomy" id="249248"/>
    <lineage>
        <taxon>Eukaryota</taxon>
        <taxon>Metazoa</taxon>
        <taxon>Spiralia</taxon>
        <taxon>Gnathifera</taxon>
        <taxon>Rotifera</taxon>
        <taxon>Eurotatoria</taxon>
        <taxon>Bdelloidea</taxon>
        <taxon>Adinetida</taxon>
        <taxon>Adinetidae</taxon>
        <taxon>Adineta</taxon>
    </lineage>
</organism>
<dbReference type="PROSITE" id="PS50304">
    <property type="entry name" value="TUDOR"/>
    <property type="match status" value="4"/>
</dbReference>
<dbReference type="CDD" id="cd20379">
    <property type="entry name" value="Tudor_dTUD-like"/>
    <property type="match status" value="2"/>
</dbReference>
<evidence type="ECO:0000313" key="4">
    <source>
        <dbReference type="EMBL" id="CAF0996861.1"/>
    </source>
</evidence>
<feature type="region of interest" description="Disordered" evidence="1">
    <location>
        <begin position="1541"/>
        <end position="1562"/>
    </location>
</feature>
<feature type="compositionally biased region" description="Low complexity" evidence="1">
    <location>
        <begin position="666"/>
        <end position="680"/>
    </location>
</feature>
<feature type="compositionally biased region" description="Polar residues" evidence="1">
    <location>
        <begin position="760"/>
        <end position="771"/>
    </location>
</feature>
<dbReference type="InterPro" id="IPR002999">
    <property type="entry name" value="Tudor"/>
</dbReference>
<dbReference type="Pfam" id="PF00567">
    <property type="entry name" value="TUDOR"/>
    <property type="match status" value="6"/>
</dbReference>
<feature type="region of interest" description="Disordered" evidence="1">
    <location>
        <begin position="227"/>
        <end position="301"/>
    </location>
</feature>
<feature type="domain" description="Tudor" evidence="2">
    <location>
        <begin position="1249"/>
        <end position="1309"/>
    </location>
</feature>
<accession>A0A813UB04</accession>
<evidence type="ECO:0000313" key="5">
    <source>
        <dbReference type="Proteomes" id="UP000663828"/>
    </source>
</evidence>
<reference evidence="3" key="1">
    <citation type="submission" date="2021-02" db="EMBL/GenBank/DDBJ databases">
        <authorList>
            <person name="Nowell W R."/>
        </authorList>
    </citation>
    <scope>NUCLEOTIDE SEQUENCE</scope>
</reference>
<dbReference type="Proteomes" id="UP000663828">
    <property type="component" value="Unassembled WGS sequence"/>
</dbReference>
<evidence type="ECO:0000256" key="1">
    <source>
        <dbReference type="SAM" id="MobiDB-lite"/>
    </source>
</evidence>
<feature type="compositionally biased region" description="Polar residues" evidence="1">
    <location>
        <begin position="1176"/>
        <end position="1185"/>
    </location>
</feature>
<evidence type="ECO:0000313" key="6">
    <source>
        <dbReference type="Proteomes" id="UP000663852"/>
    </source>
</evidence>
<feature type="compositionally biased region" description="Basic and acidic residues" evidence="1">
    <location>
        <begin position="1629"/>
        <end position="1643"/>
    </location>
</feature>
<feature type="domain" description="Tudor" evidence="2">
    <location>
        <begin position="844"/>
        <end position="901"/>
    </location>
</feature>
<feature type="region of interest" description="Disordered" evidence="1">
    <location>
        <begin position="1612"/>
        <end position="1643"/>
    </location>
</feature>
<dbReference type="EMBL" id="CAJNOR010000745">
    <property type="protein sequence ID" value="CAF0996861.1"/>
    <property type="molecule type" value="Genomic_DNA"/>
</dbReference>
<dbReference type="PANTHER" id="PTHR22948">
    <property type="entry name" value="TUDOR DOMAIN CONTAINING PROTEIN"/>
    <property type="match status" value="1"/>
</dbReference>
<feature type="region of interest" description="Disordered" evidence="1">
    <location>
        <begin position="505"/>
        <end position="771"/>
    </location>
</feature>
<sequence length="1643" mass="186320">MVERYGTQHLSLQNDDMPVHKSIPMERLDFIEPNQVKLLYYCNPRRFYVYLRQKIDSHASFQIDLQRAMQNYQAVSPPSTDYQKHQAIAAQDNLAVWHRATILSVHPNLREVRLYFVDVGQEENISITNIRPLPQEFVRQPAFAIPCRLYGVYPLYGDEQSGWDIDDPVHKEFNNQTNNIVDCKVCEINDHICYDVQIEVPNVGDLGIFLWRKKLLSHIKMQTSQSTMYNTNSSQQQQSFGRIPPGFSGLPSSIQQPQQVTPQNDYYNSSSNPVQQSQTRSIQKPVVQQSPTMSTSNDFSSDVRRLPLQDGYYTITQVYSAVEFYGCSHIREKELNALHNHLRDLYNDANDNDQSFSVHLLMEGTLCVIQRGDKYHRVAIKHRESETRVRVKLVDHGEEILVDTSELLQLEKKCSTIPAFVQPFRLYNYDETQSTAQTTRNLKRLILNQRVKLTQRLPAINGFYPVEIRLSDGTLVNESLLSSHNISVPAPNPSVEKVQPEVTLARTNDDSPAPQKLLTGRSQPGRFPSNQPAANDRFTRPQNQDEQLPRPFNGSQQTTMEQNRPFNRGFDNDEQRNGSNNRGAGRTYNRNNDEQDNASGGHRIGGFANRGGHNVGFTDRGNRTGYNDRNNTENNEQRFGGFNNRGSGFAERGARGGGYQDRSSDNRNNYNDNGNDNNANQRPHGFSGRGGSNGERGFRTGGFANSRDRRDDRENGGRGGFGDRGNSRGGRGGRGTGGRGGGGRFTNGFSDRNDDDFRVNNENSEPTKSFSGWSSMRSALKAFEAGDHFTKKEVPKDIFQFVLSDITTPSEFFIQLLSKTDDVSQLTNQLQAESNDAPLLPLTSIKPNQVCLAKSSDSCWYRATVLSVNLNKIQVQFVDFGDTMEVDSQSIRLLASKFCLQPPYAYNCTLQNAEDIDNFDKSAIIAKCAGKQYQGKFEKQLPNEKYLLVSDDFEKAVLGDTVTKSTTEKRIASLIVYIDHDNQQFFIQTNEEVAEEIADQVKNASETATDDIQVGSMIISTYEDDLYRAIIQEDLGNDVKVFYIDFGNTNTCPKSSLKKCDENLKRYPPQAQRCELADVAKDELREAIKQLDTLEESDKTEVLIVEKTDDLWRVRIYINGRCFNERFPTELVPVEKNDSSFDMNDESSTTTTTTVQEQERPTNATCKRTNEEILSPGTNSANTSMAHKRQKSESESEANAKKFHTGVLVHIDQDQPIVYMQLLPEAYSILGQINEVIDVIAKDANHEATYEIGDYCVAQFSIDDAYYRARIDSCSSDNQTYTVYFLDYGNLDKNVPLDRLFPYSNDLKQIEHLAQKYTLEHQTTDSWTNIVRPLLELKLNDEFNFYYTDSNKTTIHIKFDENENQMYVQPKTLTANISAVNKDCFYIHILPDVEASICQMDEELHNAQKEHRTDRSWQVNDRCIVLNDNNQQHFRGEIRAIQNDKYDVQCIDHGNVLLNCSEDNLYTLSDEEFFQQAPLAHRCRLFGVNDDNQMKALDEVIKHINPTERVTITTNNDCNDQCMYVMLIRGDDEIVNDRYQSNSNDQQQADTEKKTAALSNASDSAIAPDVDVTANETLLTSTDQHLTSPIGAPQADSTHQYGDTTDVIACNRQSIDFGENDPSTSNTTIKEDVDAKDESDSDV</sequence>